<evidence type="ECO:0000313" key="6">
    <source>
        <dbReference type="Proteomes" id="UP001365542"/>
    </source>
</evidence>
<keyword evidence="2" id="KW-1133">Transmembrane helix</keyword>
<dbReference type="SUPFAM" id="SSF51126">
    <property type="entry name" value="Pectin lyase-like"/>
    <property type="match status" value="2"/>
</dbReference>
<dbReference type="Gene3D" id="2.160.20.10">
    <property type="entry name" value="Single-stranded right-handed beta-helix, Pectin lyase-like"/>
    <property type="match status" value="2"/>
</dbReference>
<feature type="transmembrane region" description="Helical" evidence="2">
    <location>
        <begin position="1287"/>
        <end position="1304"/>
    </location>
</feature>
<organism evidence="5 6">
    <name type="scientific">Orbilia ellipsospora</name>
    <dbReference type="NCBI Taxonomy" id="2528407"/>
    <lineage>
        <taxon>Eukaryota</taxon>
        <taxon>Fungi</taxon>
        <taxon>Dikarya</taxon>
        <taxon>Ascomycota</taxon>
        <taxon>Pezizomycotina</taxon>
        <taxon>Orbiliomycetes</taxon>
        <taxon>Orbiliales</taxon>
        <taxon>Orbiliaceae</taxon>
        <taxon>Orbilia</taxon>
    </lineage>
</organism>
<keyword evidence="2" id="KW-0472">Membrane</keyword>
<feature type="region of interest" description="Disordered" evidence="1">
    <location>
        <begin position="93"/>
        <end position="114"/>
    </location>
</feature>
<dbReference type="GO" id="GO:0004650">
    <property type="term" value="F:polygalacturonase activity"/>
    <property type="evidence" value="ECO:0007669"/>
    <property type="project" value="InterPro"/>
</dbReference>
<comment type="caution">
    <text evidence="5">The sequence shown here is derived from an EMBL/GenBank/DDBJ whole genome shotgun (WGS) entry which is preliminary data.</text>
</comment>
<dbReference type="InterPro" id="IPR012334">
    <property type="entry name" value="Pectin_lyas_fold"/>
</dbReference>
<dbReference type="InterPro" id="IPR011050">
    <property type="entry name" value="Pectin_lyase_fold/virulence"/>
</dbReference>
<evidence type="ECO:0000256" key="3">
    <source>
        <dbReference type="SAM" id="SignalP"/>
    </source>
</evidence>
<feature type="transmembrane region" description="Helical" evidence="2">
    <location>
        <begin position="1316"/>
        <end position="1337"/>
    </location>
</feature>
<dbReference type="Proteomes" id="UP001365542">
    <property type="component" value="Unassembled WGS sequence"/>
</dbReference>
<feature type="domain" description="Rhamnogalacturonase A/B/Epimerase-like pectate lyase" evidence="4">
    <location>
        <begin position="200"/>
        <end position="427"/>
    </location>
</feature>
<protein>
    <recommendedName>
        <fullName evidence="4">Rhamnogalacturonase A/B/Epimerase-like pectate lyase domain-containing protein</fullName>
    </recommendedName>
</protein>
<evidence type="ECO:0000259" key="4">
    <source>
        <dbReference type="Pfam" id="PF12708"/>
    </source>
</evidence>
<keyword evidence="3" id="KW-0732">Signal</keyword>
<evidence type="ECO:0000256" key="2">
    <source>
        <dbReference type="SAM" id="Phobius"/>
    </source>
</evidence>
<reference evidence="5 6" key="1">
    <citation type="submission" date="2019-10" db="EMBL/GenBank/DDBJ databases">
        <authorList>
            <person name="Palmer J.M."/>
        </authorList>
    </citation>
    <scope>NUCLEOTIDE SEQUENCE [LARGE SCALE GENOMIC DNA]</scope>
    <source>
        <strain evidence="5 6">TWF694</strain>
    </source>
</reference>
<dbReference type="CDD" id="cd23668">
    <property type="entry name" value="GH55_beta13glucanase-like"/>
    <property type="match status" value="1"/>
</dbReference>
<keyword evidence="6" id="KW-1185">Reference proteome</keyword>
<dbReference type="InterPro" id="IPR024535">
    <property type="entry name" value="RHGA/B-epi-like_pectate_lyase"/>
</dbReference>
<feature type="chain" id="PRO_5043508254" description="Rhamnogalacturonase A/B/Epimerase-like pectate lyase domain-containing protein" evidence="3">
    <location>
        <begin position="34"/>
        <end position="1402"/>
    </location>
</feature>
<feature type="signal peptide" evidence="3">
    <location>
        <begin position="1"/>
        <end position="33"/>
    </location>
</feature>
<name>A0AAV9X722_9PEZI</name>
<feature type="transmembrane region" description="Helical" evidence="2">
    <location>
        <begin position="1343"/>
        <end position="1363"/>
    </location>
</feature>
<gene>
    <name evidence="5" type="ORF">TWF694_001969</name>
</gene>
<dbReference type="EMBL" id="JAVHJO010000010">
    <property type="protein sequence ID" value="KAK6535514.1"/>
    <property type="molecule type" value="Genomic_DNA"/>
</dbReference>
<keyword evidence="2" id="KW-0812">Transmembrane</keyword>
<feature type="domain" description="Rhamnogalacturonase A/B/Epimerase-like pectate lyase" evidence="4">
    <location>
        <begin position="565"/>
        <end position="634"/>
    </location>
</feature>
<dbReference type="InterPro" id="IPR039279">
    <property type="entry name" value="QRT3-like"/>
</dbReference>
<dbReference type="PANTHER" id="PTHR33928">
    <property type="entry name" value="POLYGALACTURONASE QRT3"/>
    <property type="match status" value="1"/>
</dbReference>
<sequence>MSISVPSPRPGLRKAAPLFLIFYFSFLLSLASANLSDSTHEPYTSILAPRGEDAQARVRGTTPKQVAAARAIIKKAQGQAAILNKKRFEHPFTTNSSWVPPTKNRKQNVNSSPPTLYQASEEVARAAALLTEYDAVHKHLSQNLNVTKRDILQKRASSWWMANKVHRGKWPFNTDSTYQVFRDVTDAQWAVNGTARCVANGLTDCTGAIKNAMKAGNRCGAGCNGSTTKQAILYFPPGTYLISSTIEVYFGTQMIGDATNVPNIIASASFVGLGVFSVDHYVEQGGIGPDGKAKEWYVNTANFYRQIRNFNFDLRTAGAVAASSATDGAAALPMCGIHYQVGQATSLTNINFWMSNPAHRGIFAENGSGGQISDLNFQGGGYGIYGGSQQFTAQRITFTSVDVAVFLIWDWGWSWKSISIVGGTTGFKLLSEDGNLHNTGSILILDSVFRGVGSALEVFPVSSEVKTGTTGITLENVLFTSVGKGVVDTDGTVYLPGGTQSIQSWILGPSYDPYTGERTFQNGYATPSISRVDVLLSATNSFGLPLDPYFERTKPQYTDVPWSNFVSVKSAGAKGDGVTDDTRVLQYIITAAAIGNAIVYFDAGTYVITSTIQLPAGTRIVGEAWAQLAAKGAFFSDAANPKPMIQVGKRGADPDSTDVGTVEMQDLLFTTLGATAGAILIEWNLQGSAPGTAGMWDCHTRVGGAIGTGLTSTQCPPSTTGVDSGCTAGSLMMHITKWASVYLENVWLWVADHDIDDPDVASDSNDMTQCSIYVARGLLIESSGPVWLYGTASEHSVLYQYSFAGASNIFATMIQTESPYYQPTPKPPAPFATSLVGYFEGDPSYTGCPGTGYGCDSAWALLITGSDAIYIAGAGLYSWFTSYDQSVCVDASNCQTALIQMTNNGEGVQINNLVTIGATTMIVTDNTNVTSAENLAVDFHPYWSMITSFGFTDFDDDDSEYLPDAPPLSPCTGSYATMEDLEAAISTIPAHCTLQYTVATLQSIYTSALSTYNSLLSNGYDDKFSTYAQAVADSAGSSVSDFTNNNGNKYFSCLVGEFGFCCSQCGQYSCKYCFDGQCTQTCSTLTLLCNKKRSLGRIAGRESGGGPAAQTVPITKGQKISEPCPPDYSQRGYGPDNPYVQSVWWTLPSDKHDTFLADLYTSTGIPPEKITFVDRHNRGNDCAPSAKADDDCWLIGIDYNFPQPNGYGKGDVTNPKDVAQAAFNKAQYLGPTLADAALALQMSAFYENANDLVDAISLPILTIASAVDSMQKVSDAGAEIQAEQRKAIILAFVTAILFFIPIAGEVVGSVTGLAELASFLSLLGTAGNVGLDIYTLVSDPQNAPLAIFSLVLTPLALGDLVALGRAANLRRGMAEGDVAKLGTTISTRLETITKVCGACRKQ</sequence>
<accession>A0AAV9X722</accession>
<evidence type="ECO:0000313" key="5">
    <source>
        <dbReference type="EMBL" id="KAK6535514.1"/>
    </source>
</evidence>
<proteinExistence type="predicted"/>
<evidence type="ECO:0000256" key="1">
    <source>
        <dbReference type="SAM" id="MobiDB-lite"/>
    </source>
</evidence>
<dbReference type="Pfam" id="PF12708">
    <property type="entry name" value="Pect-lyase_RHGA_epim"/>
    <property type="match status" value="2"/>
</dbReference>
<dbReference type="PANTHER" id="PTHR33928:SF2">
    <property type="entry name" value="PECTATE LYASE SUPERFAMILY PROTEIN DOMAIN-CONTAINING PROTEIN-RELATED"/>
    <property type="match status" value="1"/>
</dbReference>